<sequence>MKIESSDFLPIGNEFQKIFGVSFGKFVDMRFLLARKELVFNLLKFTDWLEECYPDECSIDGVSYNEVVERKFGNRGVKMIKKMIG</sequence>
<dbReference type="RefSeq" id="WP_118190502.1">
    <property type="nucleotide sequence ID" value="NZ_JAQEAK010000021.1"/>
</dbReference>
<protein>
    <submittedName>
        <fullName evidence="2">Uncharacterized protein</fullName>
    </submittedName>
</protein>
<dbReference type="EMBL" id="QRKB01000001">
    <property type="protein sequence ID" value="RHH85333.1"/>
    <property type="molecule type" value="Genomic_DNA"/>
</dbReference>
<accession>A0A3R6GYG8</accession>
<dbReference type="Proteomes" id="UP000284990">
    <property type="component" value="Unassembled WGS sequence"/>
</dbReference>
<dbReference type="EMBL" id="QSFW01000013">
    <property type="protein sequence ID" value="RHA86932.1"/>
    <property type="molecule type" value="Genomic_DNA"/>
</dbReference>
<evidence type="ECO:0000313" key="4">
    <source>
        <dbReference type="Proteomes" id="UP000284990"/>
    </source>
</evidence>
<comment type="caution">
    <text evidence="2">The sequence shown here is derived from an EMBL/GenBank/DDBJ whole genome shotgun (WGS) entry which is preliminary data.</text>
</comment>
<evidence type="ECO:0000313" key="3">
    <source>
        <dbReference type="Proteomes" id="UP000284548"/>
    </source>
</evidence>
<dbReference type="Proteomes" id="UP000284548">
    <property type="component" value="Unassembled WGS sequence"/>
</dbReference>
<organism evidence="2 3">
    <name type="scientific">Segatella copri</name>
    <dbReference type="NCBI Taxonomy" id="165179"/>
    <lineage>
        <taxon>Bacteria</taxon>
        <taxon>Pseudomonadati</taxon>
        <taxon>Bacteroidota</taxon>
        <taxon>Bacteroidia</taxon>
        <taxon>Bacteroidales</taxon>
        <taxon>Prevotellaceae</taxon>
        <taxon>Segatella</taxon>
    </lineage>
</organism>
<evidence type="ECO:0000313" key="1">
    <source>
        <dbReference type="EMBL" id="RHA86932.1"/>
    </source>
</evidence>
<reference evidence="3 4" key="1">
    <citation type="submission" date="2018-08" db="EMBL/GenBank/DDBJ databases">
        <title>A genome reference for cultivated species of the human gut microbiota.</title>
        <authorList>
            <person name="Zou Y."/>
            <person name="Xue W."/>
            <person name="Luo G."/>
        </authorList>
    </citation>
    <scope>NUCLEOTIDE SEQUENCE [LARGE SCALE GENOMIC DNA]</scope>
    <source>
        <strain evidence="2 3">AM16-54</strain>
        <strain evidence="1 4">AM42-23AC</strain>
    </source>
</reference>
<proteinExistence type="predicted"/>
<name>A0A3R6GYG8_9BACT</name>
<dbReference type="AlphaFoldDB" id="A0A3R6GYG8"/>
<evidence type="ECO:0000313" key="2">
    <source>
        <dbReference type="EMBL" id="RHH85333.1"/>
    </source>
</evidence>
<gene>
    <name evidence="2" type="ORF">DW192_00975</name>
    <name evidence="1" type="ORF">DW916_07035</name>
</gene>